<proteinExistence type="predicted"/>
<sequence>MRRTWTGARGVWLSLAWLGAAPALGCSRGEALLGAQREGAGPTAQGPGVPAEAPTTPAQGPGVPAEAPTTPAQGPGVPAEVPASPAASRVERDGLSISFALRPLDRGRDGADRSAAAASAPPAAGAEAVAEFTVTDAATGAPVGGLAPLGWMSRRGEADDGAAGAAEAAPDAADDERCRGKIKSFMAGLLSVRPEVDMNAYLLWTLNQDNTLSAINPQVALGRTKLRSVVTLAGPSESFALHPDRESLYVTLRGGRGLAVVDTRRGLVRTNVPVGADPSRVVVSPDGRTVWVGNDGDGTVSVIDARSTDVLRTLEVGPGHHEIAFTGGGRAAWITSGRGESVAVVDAGALEPLGEVAVGEGAVSIAASDEAGVVYVALGARGEVAILDAARRAVAGRVALKPGLGALRFDPGGRFAFALNPAAGEVALLDAATGAVAHALAGFAAPDAVTFTGRFAYVRNRGAAKVSLVDRAALAGPAAPPVIHVAVGQEPPAAAGAGAAALAAPIAPMPEGNGAIITSPADQALYVYVEGMMAPIGTLPSYGREPRSILVEDRSLKEVRPGVYAAPVRLGAAGRYDVELLLDRPRAAVCLEAAVAPARCAPDAGYAGQSGCGVDPVPGIALEPLFAPDLRLEAGEPATLRFRAAAREATPALSAKEMEIMIVRFPAGYRWSGAPRAEGDGTFSVAFTPPAPGQYRFLASAPGRGAPAGAIPFVPLRVSPRGAAAAAGGAR</sequence>
<evidence type="ECO:0000256" key="2">
    <source>
        <dbReference type="SAM" id="SignalP"/>
    </source>
</evidence>
<dbReference type="InterPro" id="IPR051200">
    <property type="entry name" value="Host-pathogen_enzymatic-act"/>
</dbReference>
<dbReference type="InterPro" id="IPR017868">
    <property type="entry name" value="Filamin/ABP280_repeat-like"/>
</dbReference>
<dbReference type="RefSeq" id="WP_159396875.1">
    <property type="nucleotide sequence ID" value="NZ_CP012673.1"/>
</dbReference>
<protein>
    <submittedName>
        <fullName evidence="3">Uncharacterized protein</fullName>
    </submittedName>
</protein>
<reference evidence="3 4" key="1">
    <citation type="submission" date="2015-09" db="EMBL/GenBank/DDBJ databases">
        <title>Sorangium comparison.</title>
        <authorList>
            <person name="Zaburannyi N."/>
            <person name="Bunk B."/>
            <person name="Overmann J."/>
            <person name="Mueller R."/>
        </authorList>
    </citation>
    <scope>NUCLEOTIDE SEQUENCE [LARGE SCALE GENOMIC DNA]</scope>
    <source>
        <strain evidence="3 4">So ce26</strain>
    </source>
</reference>
<feature type="region of interest" description="Disordered" evidence="1">
    <location>
        <begin position="37"/>
        <end position="89"/>
    </location>
</feature>
<evidence type="ECO:0000256" key="1">
    <source>
        <dbReference type="SAM" id="MobiDB-lite"/>
    </source>
</evidence>
<name>A0A2L0EPH8_SORCE</name>
<dbReference type="InterPro" id="IPR015943">
    <property type="entry name" value="WD40/YVTN_repeat-like_dom_sf"/>
</dbReference>
<evidence type="ECO:0000313" key="4">
    <source>
        <dbReference type="Proteomes" id="UP000238348"/>
    </source>
</evidence>
<dbReference type="PANTHER" id="PTHR47197">
    <property type="entry name" value="PROTEIN NIRF"/>
    <property type="match status" value="1"/>
</dbReference>
<feature type="chain" id="PRO_5014694665" evidence="2">
    <location>
        <begin position="26"/>
        <end position="731"/>
    </location>
</feature>
<dbReference type="SUPFAM" id="SSF51004">
    <property type="entry name" value="C-terminal (heme d1) domain of cytochrome cd1-nitrite reductase"/>
    <property type="match status" value="1"/>
</dbReference>
<dbReference type="AlphaFoldDB" id="A0A2L0EPH8"/>
<dbReference type="PANTHER" id="PTHR47197:SF3">
    <property type="entry name" value="DIHYDRO-HEME D1 DEHYDROGENASE"/>
    <property type="match status" value="1"/>
</dbReference>
<dbReference type="EMBL" id="CP012673">
    <property type="protein sequence ID" value="AUX41162.1"/>
    <property type="molecule type" value="Genomic_DNA"/>
</dbReference>
<keyword evidence="2" id="KW-0732">Signal</keyword>
<dbReference type="InterPro" id="IPR011048">
    <property type="entry name" value="Haem_d1_sf"/>
</dbReference>
<dbReference type="OrthoDB" id="9774579at2"/>
<dbReference type="Gene3D" id="2.130.10.10">
    <property type="entry name" value="YVTN repeat-like/Quinoprotein amine dehydrogenase"/>
    <property type="match status" value="2"/>
</dbReference>
<dbReference type="PROSITE" id="PS50194">
    <property type="entry name" value="FILAMIN_REPEAT"/>
    <property type="match status" value="1"/>
</dbReference>
<feature type="signal peptide" evidence="2">
    <location>
        <begin position="1"/>
        <end position="25"/>
    </location>
</feature>
<dbReference type="Proteomes" id="UP000238348">
    <property type="component" value="Chromosome"/>
</dbReference>
<accession>A0A2L0EPH8</accession>
<organism evidence="3 4">
    <name type="scientific">Sorangium cellulosum</name>
    <name type="common">Polyangium cellulosum</name>
    <dbReference type="NCBI Taxonomy" id="56"/>
    <lineage>
        <taxon>Bacteria</taxon>
        <taxon>Pseudomonadati</taxon>
        <taxon>Myxococcota</taxon>
        <taxon>Polyangia</taxon>
        <taxon>Polyangiales</taxon>
        <taxon>Polyangiaceae</taxon>
        <taxon>Sorangium</taxon>
    </lineage>
</organism>
<evidence type="ECO:0000313" key="3">
    <source>
        <dbReference type="EMBL" id="AUX41162.1"/>
    </source>
</evidence>
<feature type="compositionally biased region" description="Low complexity" evidence="1">
    <location>
        <begin position="74"/>
        <end position="88"/>
    </location>
</feature>
<gene>
    <name evidence="3" type="ORF">SOCE26_025690</name>
</gene>